<reference evidence="3" key="1">
    <citation type="journal article" date="2020" name="Nat. Commun.">
        <title>Genome sequence of the cluster root forming white lupin.</title>
        <authorList>
            <person name="Hufnagel B."/>
            <person name="Marques A."/>
            <person name="Soriano A."/>
            <person name="Marques L."/>
            <person name="Divol F."/>
            <person name="Doumas P."/>
            <person name="Sallet E."/>
            <person name="Mancinotti D."/>
            <person name="Carrere S."/>
            <person name="Marande W."/>
            <person name="Arribat S."/>
            <person name="Keller J."/>
            <person name="Huneau C."/>
            <person name="Blein T."/>
            <person name="Aime D."/>
            <person name="Laguerre M."/>
            <person name="Taylor J."/>
            <person name="Schubert V."/>
            <person name="Nelson M."/>
            <person name="Geu-Flores F."/>
            <person name="Crespi M."/>
            <person name="Gallardo-Guerrero K."/>
            <person name="Delaux P.-M."/>
            <person name="Salse J."/>
            <person name="Berges H."/>
            <person name="Guyot R."/>
            <person name="Gouzy J."/>
            <person name="Peret B."/>
        </authorList>
    </citation>
    <scope>NUCLEOTIDE SEQUENCE [LARGE SCALE GENOMIC DNA]</scope>
    <source>
        <strain evidence="3">cv. Amiga</strain>
    </source>
</reference>
<dbReference type="PANTHER" id="PTHR33257">
    <property type="entry name" value="OS05G0165500 PROTEIN"/>
    <property type="match status" value="1"/>
</dbReference>
<organism evidence="2 3">
    <name type="scientific">Lupinus albus</name>
    <name type="common">White lupine</name>
    <name type="synonym">Lupinus termis</name>
    <dbReference type="NCBI Taxonomy" id="3870"/>
    <lineage>
        <taxon>Eukaryota</taxon>
        <taxon>Viridiplantae</taxon>
        <taxon>Streptophyta</taxon>
        <taxon>Embryophyta</taxon>
        <taxon>Tracheophyta</taxon>
        <taxon>Spermatophyta</taxon>
        <taxon>Magnoliopsida</taxon>
        <taxon>eudicotyledons</taxon>
        <taxon>Gunneridae</taxon>
        <taxon>Pentapetalae</taxon>
        <taxon>rosids</taxon>
        <taxon>fabids</taxon>
        <taxon>Fabales</taxon>
        <taxon>Fabaceae</taxon>
        <taxon>Papilionoideae</taxon>
        <taxon>50 kb inversion clade</taxon>
        <taxon>genistoids sensu lato</taxon>
        <taxon>core genistoids</taxon>
        <taxon>Genisteae</taxon>
        <taxon>Lupinus</taxon>
    </lineage>
</organism>
<feature type="region of interest" description="Disordered" evidence="1">
    <location>
        <begin position="120"/>
        <end position="143"/>
    </location>
</feature>
<dbReference type="OrthoDB" id="691043at2759"/>
<dbReference type="PANTHER" id="PTHR33257:SF4">
    <property type="entry name" value="EXPRESSED PROTEIN"/>
    <property type="match status" value="1"/>
</dbReference>
<accession>A0A6A4Q2N5</accession>
<feature type="compositionally biased region" description="Low complexity" evidence="1">
    <location>
        <begin position="122"/>
        <end position="143"/>
    </location>
</feature>
<dbReference type="EMBL" id="WOCE01000008">
    <property type="protein sequence ID" value="KAE9608040.1"/>
    <property type="molecule type" value="Genomic_DNA"/>
</dbReference>
<name>A0A6A4Q2N5_LUPAL</name>
<evidence type="ECO:0000256" key="1">
    <source>
        <dbReference type="SAM" id="MobiDB-lite"/>
    </source>
</evidence>
<dbReference type="AlphaFoldDB" id="A0A6A4Q2N5"/>
<evidence type="ECO:0000313" key="2">
    <source>
        <dbReference type="EMBL" id="KAE9608040.1"/>
    </source>
</evidence>
<dbReference type="Proteomes" id="UP000447434">
    <property type="component" value="Chromosome 8"/>
</dbReference>
<evidence type="ECO:0000313" key="3">
    <source>
        <dbReference type="Proteomes" id="UP000447434"/>
    </source>
</evidence>
<protein>
    <submittedName>
        <fullName evidence="2">Uncharacterized protein</fullName>
    </submittedName>
</protein>
<comment type="caution">
    <text evidence="2">The sequence shown here is derived from an EMBL/GenBank/DDBJ whole genome shotgun (WGS) entry which is preliminary data.</text>
</comment>
<gene>
    <name evidence="2" type="ORF">Lalb_Chr08g0231311</name>
</gene>
<keyword evidence="3" id="KW-1185">Reference proteome</keyword>
<proteinExistence type="predicted"/>
<sequence>MASDDSNHFSAEKSFRIKQNDRFFTRLMAKEISNANTSSRVLYYGETSLAVPFMWEAQPGTPKHPLSETSLPPLTPPPSYYSNSKSISKGRRNYNSRANLFFSRFLSRFGVGGLRRKDHHVSPSLTSSSWSPSSSLSTSTSSWSMVYSSSSPSFFMRDNKDYGDDFGEGNLSFSSSRSHLKHKCSNGFRGCYPFGNMKNATVSY</sequence>